<dbReference type="Pfam" id="PF01494">
    <property type="entry name" value="FAD_binding_3"/>
    <property type="match status" value="1"/>
</dbReference>
<dbReference type="Gene3D" id="3.50.50.60">
    <property type="entry name" value="FAD/NAD(P)-binding domain"/>
    <property type="match status" value="1"/>
</dbReference>
<comment type="caution">
    <text evidence="8">The sequence shown here is derived from an EMBL/GenBank/DDBJ whole genome shotgun (WGS) entry which is preliminary data.</text>
</comment>
<name>A0A4S4LCR3_9AGAM</name>
<dbReference type="InterPro" id="IPR050493">
    <property type="entry name" value="FAD-dep_Monooxygenase_BioMet"/>
</dbReference>
<keyword evidence="6" id="KW-0503">Monooxygenase</keyword>
<dbReference type="AlphaFoldDB" id="A0A4S4LCR3"/>
<dbReference type="PANTHER" id="PTHR13789:SF315">
    <property type="entry name" value="FAD-DEPENDENT MONOOXYGENASE MDPD"/>
    <property type="match status" value="1"/>
</dbReference>
<dbReference type="GO" id="GO:0004497">
    <property type="term" value="F:monooxygenase activity"/>
    <property type="evidence" value="ECO:0007669"/>
    <property type="project" value="UniProtKB-KW"/>
</dbReference>
<sequence>MPFPTAPVKEDLFRRRAEVALDFVVVGGSIAGLSCAYNLNQAGHNVRVLERSSGPGIGTGGLRVPPNMTKLLFHWGLGAQLVKLAVKCPRIEFLESTTGEYLSGLVMHEEVMAELQADMYGMLYSDLHLMLYDLAVAAGVRVDFNVNVVDVDVSEPSVLLASGQRLQADIVIGADGPQGISRERVFGPGEKFKIGPFTGYTLIRILWDPKLRSLVDDEMGLWKVWMGAHRCVLTFFVCSDQYAVQLICPSQEAVHNWTKSMPLLPTAEKFDDFEETVQRLLRLVTQTVETQNVIQESTSVWYDKDGHVVLIGDAAHLLNPGTTHGSSLAMEDAAVLGSLFSRLRSRDKGDIMRLLAAYQEIREDRCVEVNKSEFGKCAISTIAPGDPMYEVRNAGFAASREVKALDWENLGDPYLQNVWEEFKGSFGYEAYDAADDWWVDWGILTERLAAAPTMVVTSAAEEDNDELVPAFDRLGLTSHVVVTSVTQDNGLHR</sequence>
<comment type="similarity">
    <text evidence="2">Belongs to the paxM FAD-dependent monooxygenase family.</text>
</comment>
<evidence type="ECO:0000259" key="7">
    <source>
        <dbReference type="Pfam" id="PF01494"/>
    </source>
</evidence>
<keyword evidence="5" id="KW-0560">Oxidoreductase</keyword>
<evidence type="ECO:0000256" key="1">
    <source>
        <dbReference type="ARBA" id="ARBA00001974"/>
    </source>
</evidence>
<dbReference type="EMBL" id="SGPK01000081">
    <property type="protein sequence ID" value="THH08951.1"/>
    <property type="molecule type" value="Genomic_DNA"/>
</dbReference>
<keyword evidence="9" id="KW-1185">Reference proteome</keyword>
<evidence type="ECO:0000256" key="4">
    <source>
        <dbReference type="ARBA" id="ARBA00022827"/>
    </source>
</evidence>
<organism evidence="8 9">
    <name type="scientific">Phellinidium pouzarii</name>
    <dbReference type="NCBI Taxonomy" id="167371"/>
    <lineage>
        <taxon>Eukaryota</taxon>
        <taxon>Fungi</taxon>
        <taxon>Dikarya</taxon>
        <taxon>Basidiomycota</taxon>
        <taxon>Agaricomycotina</taxon>
        <taxon>Agaricomycetes</taxon>
        <taxon>Hymenochaetales</taxon>
        <taxon>Hymenochaetaceae</taxon>
        <taxon>Phellinidium</taxon>
    </lineage>
</organism>
<dbReference type="Proteomes" id="UP000308199">
    <property type="component" value="Unassembled WGS sequence"/>
</dbReference>
<accession>A0A4S4LCR3</accession>
<dbReference type="OrthoDB" id="1878542at2759"/>
<gene>
    <name evidence="8" type="ORF">EW145_g2358</name>
</gene>
<dbReference type="InterPro" id="IPR036188">
    <property type="entry name" value="FAD/NAD-bd_sf"/>
</dbReference>
<keyword evidence="4" id="KW-0274">FAD</keyword>
<dbReference type="GO" id="GO:0071949">
    <property type="term" value="F:FAD binding"/>
    <property type="evidence" value="ECO:0007669"/>
    <property type="project" value="InterPro"/>
</dbReference>
<reference evidence="8 9" key="1">
    <citation type="submission" date="2019-02" db="EMBL/GenBank/DDBJ databases">
        <title>Genome sequencing of the rare red list fungi Phellinidium pouzarii.</title>
        <authorList>
            <person name="Buettner E."/>
            <person name="Kellner H."/>
        </authorList>
    </citation>
    <scope>NUCLEOTIDE SEQUENCE [LARGE SCALE GENOMIC DNA]</scope>
    <source>
        <strain evidence="8 9">DSM 108285</strain>
    </source>
</reference>
<dbReference type="PANTHER" id="PTHR13789">
    <property type="entry name" value="MONOOXYGENASE"/>
    <property type="match status" value="1"/>
</dbReference>
<proteinExistence type="inferred from homology"/>
<feature type="domain" description="FAD-binding" evidence="7">
    <location>
        <begin position="23"/>
        <end position="365"/>
    </location>
</feature>
<evidence type="ECO:0000256" key="3">
    <source>
        <dbReference type="ARBA" id="ARBA00022630"/>
    </source>
</evidence>
<protein>
    <recommendedName>
        <fullName evidence="7">FAD-binding domain-containing protein</fullName>
    </recommendedName>
</protein>
<dbReference type="SUPFAM" id="SSF51905">
    <property type="entry name" value="FAD/NAD(P)-binding domain"/>
    <property type="match status" value="1"/>
</dbReference>
<keyword evidence="3" id="KW-0285">Flavoprotein</keyword>
<dbReference type="PRINTS" id="PR00420">
    <property type="entry name" value="RNGMNOXGNASE"/>
</dbReference>
<evidence type="ECO:0000313" key="9">
    <source>
        <dbReference type="Proteomes" id="UP000308199"/>
    </source>
</evidence>
<evidence type="ECO:0000256" key="2">
    <source>
        <dbReference type="ARBA" id="ARBA00007992"/>
    </source>
</evidence>
<dbReference type="InterPro" id="IPR002938">
    <property type="entry name" value="FAD-bd"/>
</dbReference>
<evidence type="ECO:0000256" key="5">
    <source>
        <dbReference type="ARBA" id="ARBA00023002"/>
    </source>
</evidence>
<evidence type="ECO:0000256" key="6">
    <source>
        <dbReference type="ARBA" id="ARBA00023033"/>
    </source>
</evidence>
<evidence type="ECO:0000313" key="8">
    <source>
        <dbReference type="EMBL" id="THH08951.1"/>
    </source>
</evidence>
<comment type="cofactor">
    <cofactor evidence="1">
        <name>FAD</name>
        <dbReference type="ChEBI" id="CHEBI:57692"/>
    </cofactor>
</comment>